<dbReference type="GeneID" id="2909909"/>
<feature type="transmembrane region" description="Helical" evidence="10">
    <location>
        <begin position="389"/>
        <end position="413"/>
    </location>
</feature>
<keyword evidence="9 10" id="KW-0472">Membrane</keyword>
<evidence type="ECO:0000313" key="13">
    <source>
        <dbReference type="Proteomes" id="UP000182444"/>
    </source>
</evidence>
<dbReference type="EMBL" id="CP017555">
    <property type="protein sequence ID" value="AOW02292.1"/>
    <property type="molecule type" value="Genomic_DNA"/>
</dbReference>
<evidence type="ECO:0000256" key="1">
    <source>
        <dbReference type="ARBA" id="ARBA00004128"/>
    </source>
</evidence>
<feature type="transmembrane region" description="Helical" evidence="10">
    <location>
        <begin position="163"/>
        <end position="181"/>
    </location>
</feature>
<dbReference type="PANTHER" id="PTHR23519:SF1">
    <property type="entry name" value="AUTOPHAGY-RELATED PROTEIN 22"/>
    <property type="match status" value="1"/>
</dbReference>
<dbReference type="InterPro" id="IPR050495">
    <property type="entry name" value="ATG22/LtaA_families"/>
</dbReference>
<proteinExistence type="inferred from homology"/>
<feature type="transmembrane region" description="Helical" evidence="10">
    <location>
        <begin position="457"/>
        <end position="482"/>
    </location>
</feature>
<evidence type="ECO:0000256" key="5">
    <source>
        <dbReference type="ARBA" id="ARBA00022692"/>
    </source>
</evidence>
<dbReference type="OrthoDB" id="42657at2759"/>
<dbReference type="Gene3D" id="1.20.1250.20">
    <property type="entry name" value="MFS general substrate transporter like domains"/>
    <property type="match status" value="1"/>
</dbReference>
<name>A0A1D8N9I2_YARLL</name>
<evidence type="ECO:0000256" key="6">
    <source>
        <dbReference type="ARBA" id="ARBA00022970"/>
    </source>
</evidence>
<feature type="transmembrane region" description="Helical" evidence="10">
    <location>
        <begin position="283"/>
        <end position="304"/>
    </location>
</feature>
<dbReference type="Pfam" id="PF11700">
    <property type="entry name" value="ATG22"/>
    <property type="match status" value="1"/>
</dbReference>
<feature type="transmembrane region" description="Helical" evidence="10">
    <location>
        <begin position="131"/>
        <end position="151"/>
    </location>
</feature>
<gene>
    <name evidence="12" type="ORF">YALI1_C04798g</name>
</gene>
<evidence type="ECO:0000256" key="10">
    <source>
        <dbReference type="RuleBase" id="RU363073"/>
    </source>
</evidence>
<dbReference type="OMA" id="QQQWEMY"/>
<feature type="transmembrane region" description="Helical" evidence="10">
    <location>
        <begin position="520"/>
        <end position="541"/>
    </location>
</feature>
<keyword evidence="8 10" id="KW-0072">Autophagy</keyword>
<feature type="transmembrane region" description="Helical" evidence="10">
    <location>
        <begin position="187"/>
        <end position="211"/>
    </location>
</feature>
<evidence type="ECO:0000313" key="12">
    <source>
        <dbReference type="EMBL" id="AOW02292.1"/>
    </source>
</evidence>
<evidence type="ECO:0000256" key="3">
    <source>
        <dbReference type="ARBA" id="ARBA00022448"/>
    </source>
</evidence>
<feature type="compositionally biased region" description="Pro residues" evidence="11">
    <location>
        <begin position="56"/>
        <end position="66"/>
    </location>
</feature>
<keyword evidence="5 10" id="KW-0812">Transmembrane</keyword>
<keyword evidence="6 10" id="KW-0029">Amino-acid transport</keyword>
<protein>
    <recommendedName>
        <fullName evidence="10">Autophagy-related protein</fullName>
    </recommendedName>
</protein>
<reference evidence="12 13" key="1">
    <citation type="journal article" date="2016" name="PLoS ONE">
        <title>Sequence Assembly of Yarrowia lipolytica Strain W29/CLIB89 Shows Transposable Element Diversity.</title>
        <authorList>
            <person name="Magnan C."/>
            <person name="Yu J."/>
            <person name="Chang I."/>
            <person name="Jahn E."/>
            <person name="Kanomata Y."/>
            <person name="Wu J."/>
            <person name="Zeller M."/>
            <person name="Oakes M."/>
            <person name="Baldi P."/>
            <person name="Sandmeyer S."/>
        </authorList>
    </citation>
    <scope>NUCLEOTIDE SEQUENCE [LARGE SCALE GENOMIC DNA]</scope>
    <source>
        <strain evidence="13">CLIB89(W29)</strain>
    </source>
</reference>
<dbReference type="InterPro" id="IPR024671">
    <property type="entry name" value="Atg22-like"/>
</dbReference>
<dbReference type="InterPro" id="IPR044738">
    <property type="entry name" value="Atg22"/>
</dbReference>
<dbReference type="CDD" id="cd17483">
    <property type="entry name" value="MFS_Atg22_like"/>
    <property type="match status" value="1"/>
</dbReference>
<dbReference type="GO" id="GO:0006914">
    <property type="term" value="P:autophagy"/>
    <property type="evidence" value="ECO:0007669"/>
    <property type="project" value="UniProtKB-KW"/>
</dbReference>
<keyword evidence="4 10" id="KW-0926">Vacuole</keyword>
<dbReference type="RefSeq" id="XP_501406.1">
    <property type="nucleotide sequence ID" value="XM_501406.3"/>
</dbReference>
<dbReference type="GO" id="GO:0000329">
    <property type="term" value="C:fungal-type vacuole membrane"/>
    <property type="evidence" value="ECO:0007669"/>
    <property type="project" value="EnsemblFungi"/>
</dbReference>
<feature type="region of interest" description="Disordered" evidence="11">
    <location>
        <begin position="221"/>
        <end position="257"/>
    </location>
</feature>
<feature type="transmembrane region" description="Helical" evidence="10">
    <location>
        <begin position="316"/>
        <end position="335"/>
    </location>
</feature>
<feature type="transmembrane region" description="Helical" evidence="10">
    <location>
        <begin position="488"/>
        <end position="508"/>
    </location>
</feature>
<evidence type="ECO:0000256" key="4">
    <source>
        <dbReference type="ARBA" id="ARBA00022554"/>
    </source>
</evidence>
<keyword evidence="7 10" id="KW-1133">Transmembrane helix</keyword>
<dbReference type="eggNOG" id="ENOG502QR9I">
    <property type="taxonomic scope" value="Eukaryota"/>
</dbReference>
<evidence type="ECO:0000256" key="7">
    <source>
        <dbReference type="ARBA" id="ARBA00022989"/>
    </source>
</evidence>
<dbReference type="PANTHER" id="PTHR23519">
    <property type="entry name" value="AUTOPHAGY-RELATED PROTEIN 22"/>
    <property type="match status" value="1"/>
</dbReference>
<comment type="function">
    <text evidence="10">Vacuolar effluxer which mediate the efflux of amino acids resulting from autophagic degradation. The release of autophagic amino acids allows the maintenance of protein synthesis and viability during nitrogen starvation.</text>
</comment>
<feature type="transmembrane region" description="Helical" evidence="10">
    <location>
        <begin position="553"/>
        <end position="572"/>
    </location>
</feature>
<feature type="region of interest" description="Disordered" evidence="11">
    <location>
        <begin position="48"/>
        <end position="73"/>
    </location>
</feature>
<dbReference type="GO" id="GO:0032974">
    <property type="term" value="P:amino acid transmembrane export from vacuole"/>
    <property type="evidence" value="ECO:0007669"/>
    <property type="project" value="EnsemblFungi"/>
</dbReference>
<evidence type="ECO:0000256" key="8">
    <source>
        <dbReference type="ARBA" id="ARBA00023006"/>
    </source>
</evidence>
<evidence type="ECO:0000256" key="11">
    <source>
        <dbReference type="SAM" id="MobiDB-lite"/>
    </source>
</evidence>
<feature type="transmembrane region" description="Helical" evidence="10">
    <location>
        <begin position="12"/>
        <end position="33"/>
    </location>
</feature>
<dbReference type="KEGG" id="yli:2909909"/>
<dbReference type="AlphaFoldDB" id="A0A1D8N9I2"/>
<feature type="transmembrane region" description="Helical" evidence="10">
    <location>
        <begin position="425"/>
        <end position="445"/>
    </location>
</feature>
<sequence length="589" mass="63883">MDIVATTQKELYGWYAYAWAAEPFMVVAVATYIPQLLQSYARQNAVLADDHSQPCDSPPVPFPGDPGVPTDPGIPPNNSLSSSVPWFLRANEIQLLESPDTVHTMKDHKAKPTQPTCVIKFFGIYIDTASFPLYTFSLSVLLQVVVVISMSGAADRGRFRKQLLLFFGIAGALTTGLFVFITPKRYYLGSFLAIVSNAAFGAATVCGNAYLPVLAAGMKDGTTSEEPSEPSTPSDTSKPASRSENTPLLSASGVDYETGESSNTAEIVKIDHRANVSARISGTGVALGYLAGFIVQIISIYLVITTGSTTWSLRLALLIVGVWWLIFQIPVLMWLKPRPGPPLPIKTDPQNHPWTATLDRVTNGGWSYVTYGWKTLLVTFKEARQMKDVALFLVGWFLVSDGITTINSTAVLFAQGELRMSPANLAVMGMLVVISGISGAKLTPLIGGTRASPIKSIVVVVSLAAAVPAYGILGFFFTNIGLKNPWELYVLAVWYGFALGGLNTVCRSTFSMLIPRGKEAVFFSLFSVTDKGSSVLGPLLVGLIVDKTHNLRHAFYLLLVLLITPIGLFLMIDMERGRKEAEYLETVEE</sequence>
<dbReference type="VEuPathDB" id="FungiDB:YALI1_C04798g"/>
<organism evidence="12 13">
    <name type="scientific">Yarrowia lipolytica</name>
    <name type="common">Candida lipolytica</name>
    <dbReference type="NCBI Taxonomy" id="4952"/>
    <lineage>
        <taxon>Eukaryota</taxon>
        <taxon>Fungi</taxon>
        <taxon>Dikarya</taxon>
        <taxon>Ascomycota</taxon>
        <taxon>Saccharomycotina</taxon>
        <taxon>Dipodascomycetes</taxon>
        <taxon>Dipodascales</taxon>
        <taxon>Dipodascales incertae sedis</taxon>
        <taxon>Yarrowia</taxon>
    </lineage>
</organism>
<comment type="subcellular location">
    <subcellularLocation>
        <location evidence="1 10">Vacuole membrane</location>
        <topology evidence="1 10">Multi-pass membrane protein</topology>
    </subcellularLocation>
</comment>
<evidence type="ECO:0000256" key="9">
    <source>
        <dbReference type="ARBA" id="ARBA00023136"/>
    </source>
</evidence>
<comment type="similarity">
    <text evidence="2 10">Belongs to the ATG22 family.</text>
</comment>
<dbReference type="Proteomes" id="UP000182444">
    <property type="component" value="Chromosome 1C"/>
</dbReference>
<dbReference type="SUPFAM" id="SSF103473">
    <property type="entry name" value="MFS general substrate transporter"/>
    <property type="match status" value="1"/>
</dbReference>
<evidence type="ECO:0000256" key="2">
    <source>
        <dbReference type="ARBA" id="ARBA00006978"/>
    </source>
</evidence>
<accession>A0A1D8N9I2</accession>
<dbReference type="VEuPathDB" id="FungiDB:YALI0_C03608g"/>
<dbReference type="InterPro" id="IPR036259">
    <property type="entry name" value="MFS_trans_sf"/>
</dbReference>
<feature type="compositionally biased region" description="Polar residues" evidence="11">
    <location>
        <begin position="235"/>
        <end position="249"/>
    </location>
</feature>
<keyword evidence="3 10" id="KW-0813">Transport</keyword>